<gene>
    <name evidence="1" type="ORF">DERYTH_LOCUS21785</name>
</gene>
<sequence length="49" mass="5685">QRCKPKETLLHNKLLDDTTFTNMQVTKAQKEIEDSALHVIIAPQYSEEE</sequence>
<organism evidence="1 2">
    <name type="scientific">Dentiscutata erythropus</name>
    <dbReference type="NCBI Taxonomy" id="1348616"/>
    <lineage>
        <taxon>Eukaryota</taxon>
        <taxon>Fungi</taxon>
        <taxon>Fungi incertae sedis</taxon>
        <taxon>Mucoromycota</taxon>
        <taxon>Glomeromycotina</taxon>
        <taxon>Glomeromycetes</taxon>
        <taxon>Diversisporales</taxon>
        <taxon>Gigasporaceae</taxon>
        <taxon>Dentiscutata</taxon>
    </lineage>
</organism>
<evidence type="ECO:0000313" key="1">
    <source>
        <dbReference type="EMBL" id="CAG8792897.1"/>
    </source>
</evidence>
<protein>
    <submittedName>
        <fullName evidence="1">17562_t:CDS:1</fullName>
    </submittedName>
</protein>
<keyword evidence="2" id="KW-1185">Reference proteome</keyword>
<proteinExistence type="predicted"/>
<comment type="caution">
    <text evidence="1">The sequence shown here is derived from an EMBL/GenBank/DDBJ whole genome shotgun (WGS) entry which is preliminary data.</text>
</comment>
<evidence type="ECO:0000313" key="2">
    <source>
        <dbReference type="Proteomes" id="UP000789405"/>
    </source>
</evidence>
<name>A0A9N9JRR3_9GLOM</name>
<feature type="non-terminal residue" evidence="1">
    <location>
        <position position="49"/>
    </location>
</feature>
<feature type="non-terminal residue" evidence="1">
    <location>
        <position position="1"/>
    </location>
</feature>
<dbReference type="EMBL" id="CAJVPY010028578">
    <property type="protein sequence ID" value="CAG8792897.1"/>
    <property type="molecule type" value="Genomic_DNA"/>
</dbReference>
<dbReference type="AlphaFoldDB" id="A0A9N9JRR3"/>
<dbReference type="Proteomes" id="UP000789405">
    <property type="component" value="Unassembled WGS sequence"/>
</dbReference>
<accession>A0A9N9JRR3</accession>
<reference evidence="1" key="1">
    <citation type="submission" date="2021-06" db="EMBL/GenBank/DDBJ databases">
        <authorList>
            <person name="Kallberg Y."/>
            <person name="Tangrot J."/>
            <person name="Rosling A."/>
        </authorList>
    </citation>
    <scope>NUCLEOTIDE SEQUENCE</scope>
    <source>
        <strain evidence="1">MA453B</strain>
    </source>
</reference>